<sequence length="88" mass="9932">HESRVYRRKLVYIATSEHKPDKHEEAPNDVAKILGDASRTTKDSSSPIEPYGTRSSERRDLGHCPKQMGLLAKESFTYSILFQDLLGA</sequence>
<name>A0ABP0XWK6_9ROSI</name>
<evidence type="ECO:0000313" key="2">
    <source>
        <dbReference type="EMBL" id="CAK9311875.1"/>
    </source>
</evidence>
<dbReference type="Proteomes" id="UP001642487">
    <property type="component" value="Chromosome 10"/>
</dbReference>
<protein>
    <submittedName>
        <fullName evidence="2">Uncharacterized protein</fullName>
    </submittedName>
</protein>
<organism evidence="2 3">
    <name type="scientific">Citrullus colocynthis</name>
    <name type="common">colocynth</name>
    <dbReference type="NCBI Taxonomy" id="252529"/>
    <lineage>
        <taxon>Eukaryota</taxon>
        <taxon>Viridiplantae</taxon>
        <taxon>Streptophyta</taxon>
        <taxon>Embryophyta</taxon>
        <taxon>Tracheophyta</taxon>
        <taxon>Spermatophyta</taxon>
        <taxon>Magnoliopsida</taxon>
        <taxon>eudicotyledons</taxon>
        <taxon>Gunneridae</taxon>
        <taxon>Pentapetalae</taxon>
        <taxon>rosids</taxon>
        <taxon>fabids</taxon>
        <taxon>Cucurbitales</taxon>
        <taxon>Cucurbitaceae</taxon>
        <taxon>Benincaseae</taxon>
        <taxon>Citrullus</taxon>
    </lineage>
</organism>
<dbReference type="EMBL" id="OZ021744">
    <property type="protein sequence ID" value="CAK9311875.1"/>
    <property type="molecule type" value="Genomic_DNA"/>
</dbReference>
<reference evidence="2 3" key="1">
    <citation type="submission" date="2024-03" db="EMBL/GenBank/DDBJ databases">
        <authorList>
            <person name="Gkanogiannis A."/>
            <person name="Becerra Lopez-Lavalle L."/>
        </authorList>
    </citation>
    <scope>NUCLEOTIDE SEQUENCE [LARGE SCALE GENOMIC DNA]</scope>
</reference>
<proteinExistence type="predicted"/>
<evidence type="ECO:0000313" key="3">
    <source>
        <dbReference type="Proteomes" id="UP001642487"/>
    </source>
</evidence>
<accession>A0ABP0XWK6</accession>
<feature type="non-terminal residue" evidence="2">
    <location>
        <position position="1"/>
    </location>
</feature>
<keyword evidence="3" id="KW-1185">Reference proteome</keyword>
<evidence type="ECO:0000256" key="1">
    <source>
        <dbReference type="SAM" id="MobiDB-lite"/>
    </source>
</evidence>
<gene>
    <name evidence="2" type="ORF">CITCOLO1_LOCUS3547</name>
</gene>
<feature type="region of interest" description="Disordered" evidence="1">
    <location>
        <begin position="34"/>
        <end position="62"/>
    </location>
</feature>